<comment type="caution">
    <text evidence="3">The sequence shown here is derived from an EMBL/GenBank/DDBJ whole genome shotgun (WGS) entry which is preliminary data.</text>
</comment>
<evidence type="ECO:0000313" key="2">
    <source>
        <dbReference type="EMBL" id="GFG54131.1"/>
    </source>
</evidence>
<dbReference type="Proteomes" id="UP000220914">
    <property type="component" value="Unassembled WGS sequence"/>
</dbReference>
<dbReference type="PANTHER" id="PTHR42870">
    <property type="entry name" value="ACETYL-COA C-ACETYLTRANSFERASE"/>
    <property type="match status" value="1"/>
</dbReference>
<dbReference type="EMBL" id="PDCP01000041">
    <property type="protein sequence ID" value="PEG35722.1"/>
    <property type="molecule type" value="Genomic_DNA"/>
</dbReference>
<sequence>MSIRGRAAIVGAAEVDTWQSEGRSPVGLMAEATRRAVADAGLTLADVDGLFSASSHYTFPTMNLAEKLGMHPRFMDSSNIGGASFISHVGHAAAAIAAGLCDVAVIAYGSTQRSDKGKLVSRAEWSAYEEPYGLIHPISSVALMAQRHMHEFGTTSEQLAAVAVSAREWSLLHPNPPYPKPLTVDDVVGSRMISTPLHARDCCLVTDGGAAIVMTSAQRAATLRRPPVFLMGFSESSNHRTVSAMPNLTSTVANQTSRLALEMAGRSLADIDTAHVYDAFTISLLILLEDIGFCGKGEGGPFVADGNIAPGGTLALNTNGAGLSYTHPGMLGLFLLTEAVAQLRGDAGQRQVPGAATSLVHGMGLTIAAHSTAILSTHAD</sequence>
<gene>
    <name evidence="3" type="ORF">CQY20_21040</name>
    <name evidence="2" type="ORF">MAGR_55720</name>
</gene>
<dbReference type="EMBL" id="BLKS01000001">
    <property type="protein sequence ID" value="GFG54131.1"/>
    <property type="molecule type" value="Genomic_DNA"/>
</dbReference>
<dbReference type="PANTHER" id="PTHR42870:SF1">
    <property type="entry name" value="NON-SPECIFIC LIPID-TRANSFER PROTEIN-LIKE 2"/>
    <property type="match status" value="1"/>
</dbReference>
<dbReference type="AlphaFoldDB" id="A0A2A7MV82"/>
<accession>A0A2A7MV82</accession>
<keyword evidence="4" id="KW-1185">Reference proteome</keyword>
<dbReference type="InterPro" id="IPR055140">
    <property type="entry name" value="Thiolase_C_2"/>
</dbReference>
<evidence type="ECO:0000313" key="4">
    <source>
        <dbReference type="Proteomes" id="UP000220914"/>
    </source>
</evidence>
<evidence type="ECO:0000259" key="1">
    <source>
        <dbReference type="Pfam" id="PF22691"/>
    </source>
</evidence>
<evidence type="ECO:0000313" key="3">
    <source>
        <dbReference type="EMBL" id="PEG35722.1"/>
    </source>
</evidence>
<dbReference type="PIRSF" id="PIRSF000429">
    <property type="entry name" value="Ac-CoA_Ac_transf"/>
    <property type="match status" value="1"/>
</dbReference>
<dbReference type="NCBIfam" id="NF004811">
    <property type="entry name" value="PRK06158.1"/>
    <property type="match status" value="1"/>
</dbReference>
<dbReference type="SUPFAM" id="SSF53901">
    <property type="entry name" value="Thiolase-like"/>
    <property type="match status" value="2"/>
</dbReference>
<dbReference type="Proteomes" id="UP000465302">
    <property type="component" value="Unassembled WGS sequence"/>
</dbReference>
<organism evidence="3 4">
    <name type="scientific">Mycolicibacterium agri</name>
    <name type="common">Mycobacterium agri</name>
    <dbReference type="NCBI Taxonomy" id="36811"/>
    <lineage>
        <taxon>Bacteria</taxon>
        <taxon>Bacillati</taxon>
        <taxon>Actinomycetota</taxon>
        <taxon>Actinomycetes</taxon>
        <taxon>Mycobacteriales</taxon>
        <taxon>Mycobacteriaceae</taxon>
        <taxon>Mycolicibacterium</taxon>
    </lineage>
</organism>
<feature type="domain" description="Thiolase C-terminal" evidence="1">
    <location>
        <begin position="235"/>
        <end position="377"/>
    </location>
</feature>
<dbReference type="RefSeq" id="WP_097942021.1">
    <property type="nucleotide sequence ID" value="NZ_BLKS01000001.1"/>
</dbReference>
<dbReference type="GO" id="GO:0016747">
    <property type="term" value="F:acyltransferase activity, transferring groups other than amino-acyl groups"/>
    <property type="evidence" value="ECO:0007669"/>
    <property type="project" value="InterPro"/>
</dbReference>
<protein>
    <submittedName>
        <fullName evidence="3">Thiolase</fullName>
    </submittedName>
</protein>
<dbReference type="InterPro" id="IPR016039">
    <property type="entry name" value="Thiolase-like"/>
</dbReference>
<dbReference type="OrthoDB" id="9785768at2"/>
<reference evidence="3 4" key="1">
    <citation type="submission" date="2017-10" db="EMBL/GenBank/DDBJ databases">
        <title>The new phylogeny of genus Mycobacterium.</title>
        <authorList>
            <person name="Tortoli E."/>
            <person name="Trovato A."/>
            <person name="Cirillo D.M."/>
        </authorList>
    </citation>
    <scope>NUCLEOTIDE SEQUENCE [LARGE SCALE GENOMIC DNA]</scope>
    <source>
        <strain evidence="3 4">CCUG37673</strain>
    </source>
</reference>
<name>A0A2A7MV82_MYCAG</name>
<proteinExistence type="predicted"/>
<dbReference type="Pfam" id="PF22691">
    <property type="entry name" value="Thiolase_C_1"/>
    <property type="match status" value="1"/>
</dbReference>
<reference evidence="2" key="3">
    <citation type="submission" date="2020-02" db="EMBL/GenBank/DDBJ databases">
        <authorList>
            <person name="Matsumoto Y."/>
            <person name="Motooka D."/>
            <person name="Nakamura S."/>
        </authorList>
    </citation>
    <scope>NUCLEOTIDE SEQUENCE</scope>
    <source>
        <strain evidence="2">JCM 6377</strain>
    </source>
</reference>
<dbReference type="CDD" id="cd00829">
    <property type="entry name" value="SCP-x_thiolase"/>
    <property type="match status" value="1"/>
</dbReference>
<reference evidence="2 5" key="2">
    <citation type="journal article" date="2019" name="Emerg. Microbes Infect.">
        <title>Comprehensive subspecies identification of 175 nontuberculous mycobacteria species based on 7547 genomic profiles.</title>
        <authorList>
            <person name="Matsumoto Y."/>
            <person name="Kinjo T."/>
            <person name="Motooka D."/>
            <person name="Nabeya D."/>
            <person name="Jung N."/>
            <person name="Uechi K."/>
            <person name="Horii T."/>
            <person name="Iida T."/>
            <person name="Fujita J."/>
            <person name="Nakamura S."/>
        </authorList>
    </citation>
    <scope>NUCLEOTIDE SEQUENCE [LARGE SCALE GENOMIC DNA]</scope>
    <source>
        <strain evidence="2 5">JCM 6377</strain>
    </source>
</reference>
<dbReference type="InterPro" id="IPR002155">
    <property type="entry name" value="Thiolase"/>
</dbReference>
<dbReference type="Gene3D" id="3.40.47.10">
    <property type="match status" value="1"/>
</dbReference>
<evidence type="ECO:0000313" key="5">
    <source>
        <dbReference type="Proteomes" id="UP000465302"/>
    </source>
</evidence>